<organism evidence="1 2">
    <name type="scientific">Paramecium tetraurelia</name>
    <dbReference type="NCBI Taxonomy" id="5888"/>
    <lineage>
        <taxon>Eukaryota</taxon>
        <taxon>Sar</taxon>
        <taxon>Alveolata</taxon>
        <taxon>Ciliophora</taxon>
        <taxon>Intramacronucleata</taxon>
        <taxon>Oligohymenophorea</taxon>
        <taxon>Peniculida</taxon>
        <taxon>Parameciidae</taxon>
        <taxon>Paramecium</taxon>
    </lineage>
</organism>
<dbReference type="Proteomes" id="UP000000600">
    <property type="component" value="Unassembled WGS sequence"/>
</dbReference>
<proteinExistence type="predicted"/>
<dbReference type="InParanoid" id="A0BCJ5"/>
<protein>
    <submittedName>
        <fullName evidence="1">Uncharacterized protein</fullName>
    </submittedName>
</protein>
<dbReference type="KEGG" id="ptm:GSPATT00004356001"/>
<keyword evidence="2" id="KW-1185">Reference proteome</keyword>
<accession>A0BCJ5</accession>
<gene>
    <name evidence="1" type="ORF">GSPATT00004356001</name>
</gene>
<dbReference type="HOGENOM" id="CLU_295521_0_0_1"/>
<name>A0BCJ5_PARTE</name>
<dbReference type="RefSeq" id="XP_001423660.1">
    <property type="nucleotide sequence ID" value="XM_001423623.1"/>
</dbReference>
<evidence type="ECO:0000313" key="1">
    <source>
        <dbReference type="EMBL" id="CAK56262.1"/>
    </source>
</evidence>
<dbReference type="EMBL" id="CT867986">
    <property type="protein sequence ID" value="CAK56262.1"/>
    <property type="molecule type" value="Genomic_DNA"/>
</dbReference>
<dbReference type="OrthoDB" id="299052at2759"/>
<reference evidence="1 2" key="1">
    <citation type="journal article" date="2006" name="Nature">
        <title>Global trends of whole-genome duplications revealed by the ciliate Paramecium tetraurelia.</title>
        <authorList>
            <consortium name="Genoscope"/>
            <person name="Aury J.-M."/>
            <person name="Jaillon O."/>
            <person name="Duret L."/>
            <person name="Noel B."/>
            <person name="Jubin C."/>
            <person name="Porcel B.M."/>
            <person name="Segurens B."/>
            <person name="Daubin V."/>
            <person name="Anthouard V."/>
            <person name="Aiach N."/>
            <person name="Arnaiz O."/>
            <person name="Billaut A."/>
            <person name="Beisson J."/>
            <person name="Blanc I."/>
            <person name="Bouhouche K."/>
            <person name="Camara F."/>
            <person name="Duharcourt S."/>
            <person name="Guigo R."/>
            <person name="Gogendeau D."/>
            <person name="Katinka M."/>
            <person name="Keller A.-M."/>
            <person name="Kissmehl R."/>
            <person name="Klotz C."/>
            <person name="Koll F."/>
            <person name="Le Moue A."/>
            <person name="Lepere C."/>
            <person name="Malinsky S."/>
            <person name="Nowacki M."/>
            <person name="Nowak J.K."/>
            <person name="Plattner H."/>
            <person name="Poulain J."/>
            <person name="Ruiz F."/>
            <person name="Serrano V."/>
            <person name="Zagulski M."/>
            <person name="Dessen P."/>
            <person name="Betermier M."/>
            <person name="Weissenbach J."/>
            <person name="Scarpelli C."/>
            <person name="Schachter V."/>
            <person name="Sperling L."/>
            <person name="Meyer E."/>
            <person name="Cohen J."/>
            <person name="Wincker P."/>
        </authorList>
    </citation>
    <scope>NUCLEOTIDE SEQUENCE [LARGE SCALE GENOMIC DNA]</scope>
    <source>
        <strain evidence="1 2">Stock d4-2</strain>
    </source>
</reference>
<evidence type="ECO:0000313" key="2">
    <source>
        <dbReference type="Proteomes" id="UP000000600"/>
    </source>
</evidence>
<dbReference type="GeneID" id="5009444"/>
<dbReference type="OMA" id="KFRTRIQ"/>
<dbReference type="AlphaFoldDB" id="A0BCJ5"/>
<sequence length="1033" mass="121769">MFAEALGEDDEYVRLQKISLGIKEVSFNLRNMQIITDHNILKSMICSYPFQMASIELLMSAFFDYFKHRLFLLAFYRALQEVSELQEYREFLGNRSTRSLKMAINGNVNKIIGEQQKQGSIPFSKQVIEKLLIAKRFACSYLKRFFLLAIELNVDLEEMSIIFKQFIMHTRNHKFQQQLIDQFFDCKQSIFYNFSWKNKYDQELDDFCNKWTIEIAPQWILDRKQSMSSFNYIGTDNKIKTEQDDEYLTPASKVESVADYIEIMQKMICKPIEMVTQHDLLQLHNSDNIEILIKFIINPLSEELIDDWGLLFQRKEIGNSEYKNIFKSSTIPMDYLNTVRSFKSLQFLIQKVNHSRYYQTIQEMMPIIFEKILESLNNESIQLNLNHLAMLIDQLLLICPKVSILKIIELDFLYLFLQYSNNTFIESLIIDILDLTVDKFKFGNYIQEQIWTYLIETKWIDYLHHHIFQQNLTFSNQQFPIIQENDQKSKILNLLSKFKDVQKPIEIVRINILDEYIGHLGGSSVQQNQEEYVQLPENLSYAQLLEQDVDAIRHYLEERRTRNSINYSRKQSRRIESLTATNRSNVISHNRNVTLPSLTSFNTIKSIGTVTNDSKQKRGSVDKFETTEKTAISKTSQMNLTLLQSSRISISSDSGFSSSKLVMLYPSSNLKANPSQFELDQSQFYYNTTTFEYLINILEKILNVTLIHQVRKPINLENESFCKLFFNQDLVFSLYKFYLYEINLNKEISFQCGRIINSIYYLAKRYGNVEEQLILKDVFFQIVEYLNKIIINANKLNSDMSITEHFTFFQTIKNGFEIFEPYDVTRLNKNIYKFLNETVIHLYIIYFFKSKQNTLYHYYFVEFINFIFENAPAYLLQNILFNVGLISSLYNAYTTFYANGFKSHSYNESLFCYIIKLIRSIHSNLNKRELTVILNSLQPLDSWKCLLKTVPSSQIKNDKKLKTQEVELQKSLLESQRSIRQSALNDSRASLSLTVNNRKNSQMQSTPQKFRTRIQQQLEQKSTSGQSSSQLVY</sequence>